<evidence type="ECO:0000256" key="3">
    <source>
        <dbReference type="ARBA" id="ARBA00023027"/>
    </source>
</evidence>
<keyword evidence="3" id="KW-0520">NAD</keyword>
<evidence type="ECO:0000313" key="7">
    <source>
        <dbReference type="EMBL" id="OFA10941.1"/>
    </source>
</evidence>
<dbReference type="PROSITE" id="PS00065">
    <property type="entry name" value="D_2_HYDROXYACID_DH_1"/>
    <property type="match status" value="1"/>
</dbReference>
<evidence type="ECO:0000313" key="8">
    <source>
        <dbReference type="Proteomes" id="UP000177010"/>
    </source>
</evidence>
<dbReference type="CDD" id="cd12186">
    <property type="entry name" value="LDH"/>
    <property type="match status" value="1"/>
</dbReference>
<evidence type="ECO:0000259" key="5">
    <source>
        <dbReference type="Pfam" id="PF00389"/>
    </source>
</evidence>
<dbReference type="InterPro" id="IPR036291">
    <property type="entry name" value="NAD(P)-bd_dom_sf"/>
</dbReference>
<evidence type="ECO:0000256" key="4">
    <source>
        <dbReference type="RuleBase" id="RU003719"/>
    </source>
</evidence>
<gene>
    <name evidence="7" type="ORF">LASUN_14960</name>
</gene>
<evidence type="ECO:0000259" key="6">
    <source>
        <dbReference type="Pfam" id="PF02826"/>
    </source>
</evidence>
<dbReference type="Proteomes" id="UP000177010">
    <property type="component" value="Unassembled WGS sequence"/>
</dbReference>
<reference evidence="7 8" key="1">
    <citation type="submission" date="2016-09" db="EMBL/GenBank/DDBJ databases">
        <title>Genome Sequence of Lactobacillus sunkii Strain CG01.</title>
        <authorList>
            <person name="Poehlein A."/>
            <person name="Gabris C."/>
            <person name="Bengelsdorf F.R."/>
            <person name="Duerre P."/>
            <person name="Daniel R."/>
        </authorList>
    </citation>
    <scope>NUCLEOTIDE SEQUENCE [LARGE SCALE GENOMIC DNA]</scope>
    <source>
        <strain evidence="7 8">CG_D</strain>
    </source>
</reference>
<dbReference type="Gene3D" id="3.40.50.720">
    <property type="entry name" value="NAD(P)-binding Rossmann-like Domain"/>
    <property type="match status" value="2"/>
</dbReference>
<dbReference type="InterPro" id="IPR029752">
    <property type="entry name" value="D-isomer_DH_CS1"/>
</dbReference>
<proteinExistence type="inferred from homology"/>
<dbReference type="InterPro" id="IPR058205">
    <property type="entry name" value="D-LDH-like"/>
</dbReference>
<sequence>MKFIVYNVRDDEIPFVEKWGKDHGVEVKYTTTTLNQETVEEAAGFDGISCLQTIPYSKELFDSLNKLGIKYLSLRNVGIDNIDLPAAKSNDVKITNVPAYSPESIAEFAVMMALYLSRKVGYMRQQLNQNHQYHFSPSFMGRLISEQTVGVIGTGRIGRAAIKLFKGLGANVIAYDKYPQKSTNGQYVYAKSLEEIYAQSDIISIHMPATDDNYHQFNHEVFEQMKDTALLINTARGSIVDTNDLMYALQSGEIAGAGIDTIENESADLQDSRSTKQVTDPDVLKFSMMPNVLITPHSAFHTSEAVKNMIDISLGNLEQMVEGQTPEDLVD</sequence>
<dbReference type="SUPFAM" id="SSF52283">
    <property type="entry name" value="Formate/glycerate dehydrogenase catalytic domain-like"/>
    <property type="match status" value="1"/>
</dbReference>
<dbReference type="Pfam" id="PF00389">
    <property type="entry name" value="2-Hacid_dh"/>
    <property type="match status" value="1"/>
</dbReference>
<dbReference type="PANTHER" id="PTHR43026">
    <property type="entry name" value="2-HYDROXYACID DEHYDROGENASE HOMOLOG 1-RELATED"/>
    <property type="match status" value="1"/>
</dbReference>
<dbReference type="AlphaFoldDB" id="A0A1E7XD16"/>
<dbReference type="InterPro" id="IPR006139">
    <property type="entry name" value="D-isomer_2_OHA_DH_cat_dom"/>
</dbReference>
<dbReference type="PANTHER" id="PTHR43026:SF1">
    <property type="entry name" value="2-HYDROXYACID DEHYDROGENASE HOMOLOG 1-RELATED"/>
    <property type="match status" value="1"/>
</dbReference>
<dbReference type="EC" id="1.1.1.-" evidence="7"/>
<comment type="caution">
    <text evidence="7">The sequence shown here is derived from an EMBL/GenBank/DDBJ whole genome shotgun (WGS) entry which is preliminary data.</text>
</comment>
<protein>
    <submittedName>
        <fullName evidence="7">D-2-hydroxyisocaproate dehydrogenase</fullName>
        <ecNumber evidence="7">1.1.1.-</ecNumber>
    </submittedName>
</protein>
<accession>A0A1E7XD16</accession>
<dbReference type="SUPFAM" id="SSF51735">
    <property type="entry name" value="NAD(P)-binding Rossmann-fold domains"/>
    <property type="match status" value="1"/>
</dbReference>
<feature type="domain" description="D-isomer specific 2-hydroxyacid dehydrogenase NAD-binding" evidence="6">
    <location>
        <begin position="110"/>
        <end position="299"/>
    </location>
</feature>
<dbReference type="STRING" id="481719.LASUN_14960"/>
<keyword evidence="2 4" id="KW-0560">Oxidoreductase</keyword>
<feature type="domain" description="D-isomer specific 2-hydroxyacid dehydrogenase catalytic" evidence="5">
    <location>
        <begin position="5"/>
        <end position="330"/>
    </location>
</feature>
<dbReference type="Pfam" id="PF02826">
    <property type="entry name" value="2-Hacid_dh_C"/>
    <property type="match status" value="1"/>
</dbReference>
<dbReference type="InterPro" id="IPR006140">
    <property type="entry name" value="D-isomer_DH_NAD-bd"/>
</dbReference>
<dbReference type="InterPro" id="IPR029753">
    <property type="entry name" value="D-isomer_DH_CS"/>
</dbReference>
<evidence type="ECO:0000256" key="2">
    <source>
        <dbReference type="ARBA" id="ARBA00023002"/>
    </source>
</evidence>
<dbReference type="GO" id="GO:0008720">
    <property type="term" value="F:D-lactate dehydrogenase (NAD+) activity"/>
    <property type="evidence" value="ECO:0007669"/>
    <property type="project" value="TreeGrafter"/>
</dbReference>
<dbReference type="PROSITE" id="PS00671">
    <property type="entry name" value="D_2_HYDROXYACID_DH_3"/>
    <property type="match status" value="1"/>
</dbReference>
<dbReference type="GO" id="GO:0051287">
    <property type="term" value="F:NAD binding"/>
    <property type="evidence" value="ECO:0007669"/>
    <property type="project" value="InterPro"/>
</dbReference>
<comment type="similarity">
    <text evidence="1 4">Belongs to the D-isomer specific 2-hydroxyacid dehydrogenase family.</text>
</comment>
<organism evidence="7 8">
    <name type="scientific">Lentilactobacillus sunkii</name>
    <dbReference type="NCBI Taxonomy" id="481719"/>
    <lineage>
        <taxon>Bacteria</taxon>
        <taxon>Bacillati</taxon>
        <taxon>Bacillota</taxon>
        <taxon>Bacilli</taxon>
        <taxon>Lactobacillales</taxon>
        <taxon>Lactobacillaceae</taxon>
        <taxon>Lentilactobacillus</taxon>
    </lineage>
</organism>
<evidence type="ECO:0000256" key="1">
    <source>
        <dbReference type="ARBA" id="ARBA00005854"/>
    </source>
</evidence>
<name>A0A1E7XD16_9LACO</name>
<dbReference type="RefSeq" id="WP_070367954.1">
    <property type="nucleotide sequence ID" value="NZ_JAZHVW010000002.1"/>
</dbReference>
<dbReference type="EMBL" id="MIQE01000012">
    <property type="protein sequence ID" value="OFA10941.1"/>
    <property type="molecule type" value="Genomic_DNA"/>
</dbReference>